<dbReference type="SUPFAM" id="SSF46785">
    <property type="entry name" value="Winged helix' DNA-binding domain"/>
    <property type="match status" value="1"/>
</dbReference>
<dbReference type="GO" id="GO:0003677">
    <property type="term" value="F:DNA binding"/>
    <property type="evidence" value="ECO:0007669"/>
    <property type="project" value="UniProtKB-KW"/>
</dbReference>
<sequence>MKISNHASAGAWAKRYHLAARAMIERILKPYDLGSTQWYVLFQLAHHGPTPQRDFPALLQVEKPTLSEVVRALVRKGFIDQAPDPDDQRQRVLTLTAAGRALWDELPDPIAQILEIAFVGVDDATLETVTRVLRTATERLHNHIEEGPSK</sequence>
<dbReference type="PANTHER" id="PTHR33164">
    <property type="entry name" value="TRANSCRIPTIONAL REGULATOR, MARR FAMILY"/>
    <property type="match status" value="1"/>
</dbReference>
<evidence type="ECO:0000256" key="3">
    <source>
        <dbReference type="ARBA" id="ARBA00023163"/>
    </source>
</evidence>
<dbReference type="InterPro" id="IPR036388">
    <property type="entry name" value="WH-like_DNA-bd_sf"/>
</dbReference>
<dbReference type="InterPro" id="IPR000835">
    <property type="entry name" value="HTH_MarR-typ"/>
</dbReference>
<dbReference type="Pfam" id="PF01047">
    <property type="entry name" value="MarR"/>
    <property type="match status" value="1"/>
</dbReference>
<accession>A0A6G4QSG4</accession>
<dbReference type="InterPro" id="IPR023187">
    <property type="entry name" value="Tscrpt_reg_MarR-type_CS"/>
</dbReference>
<dbReference type="GO" id="GO:0003700">
    <property type="term" value="F:DNA-binding transcription factor activity"/>
    <property type="evidence" value="ECO:0007669"/>
    <property type="project" value="InterPro"/>
</dbReference>
<dbReference type="GO" id="GO:0006950">
    <property type="term" value="P:response to stress"/>
    <property type="evidence" value="ECO:0007669"/>
    <property type="project" value="TreeGrafter"/>
</dbReference>
<dbReference type="InterPro" id="IPR036390">
    <property type="entry name" value="WH_DNA-bd_sf"/>
</dbReference>
<keyword evidence="2" id="KW-0238">DNA-binding</keyword>
<dbReference type="AlphaFoldDB" id="A0A6G4QSG4"/>
<evidence type="ECO:0000259" key="4">
    <source>
        <dbReference type="PROSITE" id="PS50995"/>
    </source>
</evidence>
<gene>
    <name evidence="5" type="ORF">G5B46_02310</name>
</gene>
<dbReference type="Gene3D" id="1.10.10.10">
    <property type="entry name" value="Winged helix-like DNA-binding domain superfamily/Winged helix DNA-binding domain"/>
    <property type="match status" value="1"/>
</dbReference>
<organism evidence="5">
    <name type="scientific">Caulobacter sp. 602-2</name>
    <dbReference type="NCBI Taxonomy" id="2710887"/>
    <lineage>
        <taxon>Bacteria</taxon>
        <taxon>Pseudomonadati</taxon>
        <taxon>Pseudomonadota</taxon>
        <taxon>Alphaproteobacteria</taxon>
        <taxon>Caulobacterales</taxon>
        <taxon>Caulobacteraceae</taxon>
        <taxon>Caulobacter</taxon>
    </lineage>
</organism>
<feature type="domain" description="HTH marR-type" evidence="4">
    <location>
        <begin position="1"/>
        <end position="138"/>
    </location>
</feature>
<dbReference type="PROSITE" id="PS50995">
    <property type="entry name" value="HTH_MARR_2"/>
    <property type="match status" value="1"/>
</dbReference>
<comment type="caution">
    <text evidence="5">The sequence shown here is derived from an EMBL/GenBank/DDBJ whole genome shotgun (WGS) entry which is preliminary data.</text>
</comment>
<evidence type="ECO:0000313" key="5">
    <source>
        <dbReference type="EMBL" id="NGM48433.1"/>
    </source>
</evidence>
<evidence type="ECO:0000256" key="1">
    <source>
        <dbReference type="ARBA" id="ARBA00023015"/>
    </source>
</evidence>
<proteinExistence type="predicted"/>
<name>A0A6G4QSG4_9CAUL</name>
<dbReference type="InterPro" id="IPR039422">
    <property type="entry name" value="MarR/SlyA-like"/>
</dbReference>
<dbReference type="EMBL" id="JAAKGT010000001">
    <property type="protein sequence ID" value="NGM48433.1"/>
    <property type="molecule type" value="Genomic_DNA"/>
</dbReference>
<protein>
    <submittedName>
        <fullName evidence="5">MarR family transcriptional regulator</fullName>
    </submittedName>
</protein>
<keyword evidence="1" id="KW-0805">Transcription regulation</keyword>
<dbReference type="PROSITE" id="PS01117">
    <property type="entry name" value="HTH_MARR_1"/>
    <property type="match status" value="1"/>
</dbReference>
<keyword evidence="3" id="KW-0804">Transcription</keyword>
<dbReference type="PANTHER" id="PTHR33164:SF43">
    <property type="entry name" value="HTH-TYPE TRANSCRIPTIONAL REPRESSOR YETL"/>
    <property type="match status" value="1"/>
</dbReference>
<reference evidence="5" key="1">
    <citation type="submission" date="2020-02" db="EMBL/GenBank/DDBJ databases">
        <authorList>
            <person name="Gao J."/>
            <person name="Sun J."/>
        </authorList>
    </citation>
    <scope>NUCLEOTIDE SEQUENCE</scope>
    <source>
        <strain evidence="5">602-2</strain>
    </source>
</reference>
<dbReference type="RefSeq" id="WP_165255702.1">
    <property type="nucleotide sequence ID" value="NZ_JAAKGT010000001.1"/>
</dbReference>
<dbReference type="SMART" id="SM00347">
    <property type="entry name" value="HTH_MARR"/>
    <property type="match status" value="1"/>
</dbReference>
<evidence type="ECO:0000256" key="2">
    <source>
        <dbReference type="ARBA" id="ARBA00023125"/>
    </source>
</evidence>